<organism evidence="2 3">
    <name type="scientific">Ladona fulva</name>
    <name type="common">Scarce chaser dragonfly</name>
    <name type="synonym">Libellula fulva</name>
    <dbReference type="NCBI Taxonomy" id="123851"/>
    <lineage>
        <taxon>Eukaryota</taxon>
        <taxon>Metazoa</taxon>
        <taxon>Ecdysozoa</taxon>
        <taxon>Arthropoda</taxon>
        <taxon>Hexapoda</taxon>
        <taxon>Insecta</taxon>
        <taxon>Pterygota</taxon>
        <taxon>Palaeoptera</taxon>
        <taxon>Odonata</taxon>
        <taxon>Epiprocta</taxon>
        <taxon>Anisoptera</taxon>
        <taxon>Libelluloidea</taxon>
        <taxon>Libellulidae</taxon>
        <taxon>Ladona</taxon>
    </lineage>
</organism>
<dbReference type="PROSITE" id="PS50994">
    <property type="entry name" value="INTEGRASE"/>
    <property type="match status" value="1"/>
</dbReference>
<protein>
    <recommendedName>
        <fullName evidence="1">Integrase catalytic domain-containing protein</fullName>
    </recommendedName>
</protein>
<dbReference type="OrthoDB" id="10030726at2759"/>
<dbReference type="GO" id="GO:0003676">
    <property type="term" value="F:nucleic acid binding"/>
    <property type="evidence" value="ECO:0007669"/>
    <property type="project" value="InterPro"/>
</dbReference>
<dbReference type="PANTHER" id="PTHR37984:SF5">
    <property type="entry name" value="PROTEIN NYNRIN-LIKE"/>
    <property type="match status" value="1"/>
</dbReference>
<dbReference type="InterPro" id="IPR050951">
    <property type="entry name" value="Retrovirus_Pol_polyprotein"/>
</dbReference>
<gene>
    <name evidence="2" type="ORF">J437_LFUL015429</name>
</gene>
<accession>A0A8K0KM03</accession>
<dbReference type="InterPro" id="IPR001584">
    <property type="entry name" value="Integrase_cat-core"/>
</dbReference>
<reference evidence="2" key="2">
    <citation type="submission" date="2017-10" db="EMBL/GenBank/DDBJ databases">
        <title>Ladona fulva Genome sequencing and assembly.</title>
        <authorList>
            <person name="Murali S."/>
            <person name="Richards S."/>
            <person name="Bandaranaike D."/>
            <person name="Bellair M."/>
            <person name="Blankenburg K."/>
            <person name="Chao H."/>
            <person name="Dinh H."/>
            <person name="Doddapaneni H."/>
            <person name="Dugan-Rocha S."/>
            <person name="Elkadiri S."/>
            <person name="Gnanaolivu R."/>
            <person name="Hernandez B."/>
            <person name="Skinner E."/>
            <person name="Javaid M."/>
            <person name="Lee S."/>
            <person name="Li M."/>
            <person name="Ming W."/>
            <person name="Munidasa M."/>
            <person name="Muniz J."/>
            <person name="Nguyen L."/>
            <person name="Hughes D."/>
            <person name="Osuji N."/>
            <person name="Pu L.-L."/>
            <person name="Puazo M."/>
            <person name="Qu C."/>
            <person name="Quiroz J."/>
            <person name="Raj R."/>
            <person name="Weissenberger G."/>
            <person name="Xin Y."/>
            <person name="Zou X."/>
            <person name="Han Y."/>
            <person name="Worley K."/>
            <person name="Muzny D."/>
            <person name="Gibbs R."/>
        </authorList>
    </citation>
    <scope>NUCLEOTIDE SEQUENCE</scope>
    <source>
        <strain evidence="2">Sampled in the wild</strain>
    </source>
</reference>
<evidence type="ECO:0000259" key="1">
    <source>
        <dbReference type="PROSITE" id="PS50994"/>
    </source>
</evidence>
<evidence type="ECO:0000313" key="2">
    <source>
        <dbReference type="EMBL" id="KAG8236085.1"/>
    </source>
</evidence>
<feature type="domain" description="Integrase catalytic" evidence="1">
    <location>
        <begin position="1"/>
        <end position="97"/>
    </location>
</feature>
<dbReference type="GO" id="GO:0015074">
    <property type="term" value="P:DNA integration"/>
    <property type="evidence" value="ECO:0007669"/>
    <property type="project" value="InterPro"/>
</dbReference>
<dbReference type="Proteomes" id="UP000792457">
    <property type="component" value="Unassembled WGS sequence"/>
</dbReference>
<sequence length="175" mass="20524">MICLFGVPLELHSDQGRKFESDLFQRICEKIELQKKRTQSDGMVEQINRTLNHYLAKMVSSHQRDWDKHLPFFLMAYHSAIHELTGQTLAKVLFGLELKLLCNLVFGTRPDEDVVGEDYILRMWKKMDDIHEQVCYQLNIASDRIKEHYNIQGGWLSRGRPSLAIQPTEETWSVF</sequence>
<dbReference type="AlphaFoldDB" id="A0A8K0KM03"/>
<dbReference type="InterPro" id="IPR012337">
    <property type="entry name" value="RNaseH-like_sf"/>
</dbReference>
<dbReference type="InterPro" id="IPR036397">
    <property type="entry name" value="RNaseH_sf"/>
</dbReference>
<dbReference type="EMBL" id="KZ308987">
    <property type="protein sequence ID" value="KAG8236085.1"/>
    <property type="molecule type" value="Genomic_DNA"/>
</dbReference>
<comment type="caution">
    <text evidence="2">The sequence shown here is derived from an EMBL/GenBank/DDBJ whole genome shotgun (WGS) entry which is preliminary data.</text>
</comment>
<dbReference type="PANTHER" id="PTHR37984">
    <property type="entry name" value="PROTEIN CBG26694"/>
    <property type="match status" value="1"/>
</dbReference>
<evidence type="ECO:0000313" key="3">
    <source>
        <dbReference type="Proteomes" id="UP000792457"/>
    </source>
</evidence>
<keyword evidence="3" id="KW-1185">Reference proteome</keyword>
<reference evidence="2" key="1">
    <citation type="submission" date="2013-04" db="EMBL/GenBank/DDBJ databases">
        <authorList>
            <person name="Qu J."/>
            <person name="Murali S.C."/>
            <person name="Bandaranaike D."/>
            <person name="Bellair M."/>
            <person name="Blankenburg K."/>
            <person name="Chao H."/>
            <person name="Dinh H."/>
            <person name="Doddapaneni H."/>
            <person name="Downs B."/>
            <person name="Dugan-Rocha S."/>
            <person name="Elkadiri S."/>
            <person name="Gnanaolivu R.D."/>
            <person name="Hernandez B."/>
            <person name="Javaid M."/>
            <person name="Jayaseelan J.C."/>
            <person name="Lee S."/>
            <person name="Li M."/>
            <person name="Ming W."/>
            <person name="Munidasa M."/>
            <person name="Muniz J."/>
            <person name="Nguyen L."/>
            <person name="Ongeri F."/>
            <person name="Osuji N."/>
            <person name="Pu L.-L."/>
            <person name="Puazo M."/>
            <person name="Qu C."/>
            <person name="Quiroz J."/>
            <person name="Raj R."/>
            <person name="Weissenberger G."/>
            <person name="Xin Y."/>
            <person name="Zou X."/>
            <person name="Han Y."/>
            <person name="Richards S."/>
            <person name="Worley K."/>
            <person name="Muzny D."/>
            <person name="Gibbs R."/>
        </authorList>
    </citation>
    <scope>NUCLEOTIDE SEQUENCE</scope>
    <source>
        <strain evidence="2">Sampled in the wild</strain>
    </source>
</reference>
<dbReference type="Gene3D" id="3.30.420.10">
    <property type="entry name" value="Ribonuclease H-like superfamily/Ribonuclease H"/>
    <property type="match status" value="1"/>
</dbReference>
<proteinExistence type="predicted"/>
<name>A0A8K0KM03_LADFU</name>
<dbReference type="SUPFAM" id="SSF53098">
    <property type="entry name" value="Ribonuclease H-like"/>
    <property type="match status" value="1"/>
</dbReference>